<dbReference type="Proteomes" id="UP001204445">
    <property type="component" value="Unassembled WGS sequence"/>
</dbReference>
<keyword evidence="17 20" id="KW-0961">Cell wall biogenesis/degradation</keyword>
<comment type="cofactor">
    <cofactor evidence="1 20">
        <name>FAD</name>
        <dbReference type="ChEBI" id="CHEBI:57692"/>
    </cofactor>
</comment>
<dbReference type="PANTHER" id="PTHR21071:SF4">
    <property type="entry name" value="UDP-N-ACETYLENOLPYRUVOYLGLUCOSAMINE REDUCTASE"/>
    <property type="match status" value="1"/>
</dbReference>
<evidence type="ECO:0000256" key="20">
    <source>
        <dbReference type="HAMAP-Rule" id="MF_00037"/>
    </source>
</evidence>
<evidence type="ECO:0000259" key="21">
    <source>
        <dbReference type="PROSITE" id="PS51387"/>
    </source>
</evidence>
<evidence type="ECO:0000256" key="9">
    <source>
        <dbReference type="ARBA" id="ARBA00022618"/>
    </source>
</evidence>
<evidence type="ECO:0000256" key="17">
    <source>
        <dbReference type="ARBA" id="ARBA00023316"/>
    </source>
</evidence>
<dbReference type="GO" id="GO:0071555">
    <property type="term" value="P:cell wall organization"/>
    <property type="evidence" value="ECO:0007669"/>
    <property type="project" value="UniProtKB-KW"/>
</dbReference>
<dbReference type="InterPro" id="IPR016166">
    <property type="entry name" value="FAD-bd_PCMH"/>
</dbReference>
<dbReference type="InterPro" id="IPR016169">
    <property type="entry name" value="FAD-bd_PCMH_sub2"/>
</dbReference>
<dbReference type="InterPro" id="IPR036635">
    <property type="entry name" value="MurB_C_sf"/>
</dbReference>
<dbReference type="InterPro" id="IPR006094">
    <property type="entry name" value="Oxid_FAD_bind_N"/>
</dbReference>
<evidence type="ECO:0000256" key="7">
    <source>
        <dbReference type="ARBA" id="ARBA00015188"/>
    </source>
</evidence>
<evidence type="ECO:0000256" key="14">
    <source>
        <dbReference type="ARBA" id="ARBA00022984"/>
    </source>
</evidence>
<dbReference type="Gene3D" id="3.30.43.10">
    <property type="entry name" value="Uridine Diphospho-n-acetylenolpyruvylglucosamine Reductase, domain 2"/>
    <property type="match status" value="1"/>
</dbReference>
<keyword evidence="23" id="KW-1185">Reference proteome</keyword>
<name>A0AAE3HI25_9GAMM</name>
<feature type="active site" description="Proton donor" evidence="20">
    <location>
        <position position="246"/>
    </location>
</feature>
<evidence type="ECO:0000313" key="23">
    <source>
        <dbReference type="Proteomes" id="UP001204445"/>
    </source>
</evidence>
<dbReference type="EMBL" id="JANUCT010000001">
    <property type="protein sequence ID" value="MCS3902255.1"/>
    <property type="molecule type" value="Genomic_DNA"/>
</dbReference>
<evidence type="ECO:0000256" key="1">
    <source>
        <dbReference type="ARBA" id="ARBA00001974"/>
    </source>
</evidence>
<comment type="caution">
    <text evidence="22">The sequence shown here is derived from an EMBL/GenBank/DDBJ whole genome shotgun (WGS) entry which is preliminary data.</text>
</comment>
<keyword evidence="11 20" id="KW-0274">FAD</keyword>
<dbReference type="GO" id="GO:0071949">
    <property type="term" value="F:FAD binding"/>
    <property type="evidence" value="ECO:0007669"/>
    <property type="project" value="InterPro"/>
</dbReference>
<dbReference type="HAMAP" id="MF_00037">
    <property type="entry name" value="MurB"/>
    <property type="match status" value="1"/>
</dbReference>
<dbReference type="InterPro" id="IPR003170">
    <property type="entry name" value="MurB"/>
</dbReference>
<dbReference type="NCBIfam" id="TIGR00179">
    <property type="entry name" value="murB"/>
    <property type="match status" value="1"/>
</dbReference>
<organism evidence="22 23">
    <name type="scientific">Methylohalomonas lacus</name>
    <dbReference type="NCBI Taxonomy" id="398773"/>
    <lineage>
        <taxon>Bacteria</taxon>
        <taxon>Pseudomonadati</taxon>
        <taxon>Pseudomonadota</taxon>
        <taxon>Gammaproteobacteria</taxon>
        <taxon>Methylohalomonadales</taxon>
        <taxon>Methylohalomonadaceae</taxon>
        <taxon>Methylohalomonas</taxon>
    </lineage>
</organism>
<feature type="active site" evidence="20">
    <location>
        <position position="197"/>
    </location>
</feature>
<comment type="similarity">
    <text evidence="5 20">Belongs to the MurB family.</text>
</comment>
<dbReference type="Gene3D" id="3.30.465.10">
    <property type="match status" value="1"/>
</dbReference>
<evidence type="ECO:0000256" key="13">
    <source>
        <dbReference type="ARBA" id="ARBA00022960"/>
    </source>
</evidence>
<evidence type="ECO:0000256" key="11">
    <source>
        <dbReference type="ARBA" id="ARBA00022827"/>
    </source>
</evidence>
<accession>A0AAE3HI25</accession>
<dbReference type="AlphaFoldDB" id="A0AAE3HI25"/>
<dbReference type="Gene3D" id="3.90.78.10">
    <property type="entry name" value="UDP-N-acetylenolpyruvoylglucosamine reductase, C-terminal domain"/>
    <property type="match status" value="1"/>
</dbReference>
<feature type="domain" description="FAD-binding PCMH-type" evidence="21">
    <location>
        <begin position="53"/>
        <end position="217"/>
    </location>
</feature>
<evidence type="ECO:0000256" key="5">
    <source>
        <dbReference type="ARBA" id="ARBA00010485"/>
    </source>
</evidence>
<dbReference type="GO" id="GO:0005829">
    <property type="term" value="C:cytosol"/>
    <property type="evidence" value="ECO:0007669"/>
    <property type="project" value="TreeGrafter"/>
</dbReference>
<dbReference type="GO" id="GO:0009252">
    <property type="term" value="P:peptidoglycan biosynthetic process"/>
    <property type="evidence" value="ECO:0007669"/>
    <property type="project" value="UniProtKB-UniRule"/>
</dbReference>
<reference evidence="22" key="1">
    <citation type="submission" date="2022-08" db="EMBL/GenBank/DDBJ databases">
        <title>Genomic Encyclopedia of Type Strains, Phase III (KMG-III): the genomes of soil and plant-associated and newly described type strains.</title>
        <authorList>
            <person name="Whitman W."/>
        </authorList>
    </citation>
    <scope>NUCLEOTIDE SEQUENCE</scope>
    <source>
        <strain evidence="22">HMT 1</strain>
    </source>
</reference>
<comment type="pathway">
    <text evidence="4 20">Cell wall biogenesis; peptidoglycan biosynthesis.</text>
</comment>
<evidence type="ECO:0000256" key="2">
    <source>
        <dbReference type="ARBA" id="ARBA00003921"/>
    </source>
</evidence>
<keyword evidence="14 20" id="KW-0573">Peptidoglycan synthesis</keyword>
<dbReference type="PANTHER" id="PTHR21071">
    <property type="entry name" value="UDP-N-ACETYLENOLPYRUVOYLGLUCOSAMINE REDUCTASE"/>
    <property type="match status" value="1"/>
</dbReference>
<evidence type="ECO:0000256" key="4">
    <source>
        <dbReference type="ARBA" id="ARBA00004752"/>
    </source>
</evidence>
<dbReference type="EC" id="1.3.1.98" evidence="6 20"/>
<dbReference type="NCBIfam" id="NF010480">
    <property type="entry name" value="PRK13905.1"/>
    <property type="match status" value="1"/>
</dbReference>
<keyword evidence="8 20" id="KW-0963">Cytoplasm</keyword>
<dbReference type="GO" id="GO:0008360">
    <property type="term" value="P:regulation of cell shape"/>
    <property type="evidence" value="ECO:0007669"/>
    <property type="project" value="UniProtKB-KW"/>
</dbReference>
<evidence type="ECO:0000256" key="10">
    <source>
        <dbReference type="ARBA" id="ARBA00022630"/>
    </source>
</evidence>
<evidence type="ECO:0000256" key="3">
    <source>
        <dbReference type="ARBA" id="ARBA00004496"/>
    </source>
</evidence>
<keyword evidence="13 20" id="KW-0133">Cell shape</keyword>
<comment type="catalytic activity">
    <reaction evidence="19 20">
        <text>UDP-N-acetyl-alpha-D-muramate + NADP(+) = UDP-N-acetyl-3-O-(1-carboxyvinyl)-alpha-D-glucosamine + NADPH + H(+)</text>
        <dbReference type="Rhea" id="RHEA:12248"/>
        <dbReference type="ChEBI" id="CHEBI:15378"/>
        <dbReference type="ChEBI" id="CHEBI:57783"/>
        <dbReference type="ChEBI" id="CHEBI:58349"/>
        <dbReference type="ChEBI" id="CHEBI:68483"/>
        <dbReference type="ChEBI" id="CHEBI:70757"/>
        <dbReference type="EC" id="1.3.1.98"/>
    </reaction>
</comment>
<evidence type="ECO:0000256" key="8">
    <source>
        <dbReference type="ARBA" id="ARBA00022490"/>
    </source>
</evidence>
<dbReference type="InterPro" id="IPR036318">
    <property type="entry name" value="FAD-bd_PCMH-like_sf"/>
</dbReference>
<keyword evidence="15 20" id="KW-0560">Oxidoreductase</keyword>
<comment type="subcellular location">
    <subcellularLocation>
        <location evidence="3 20">Cytoplasm</location>
    </subcellularLocation>
</comment>
<dbReference type="Pfam" id="PF02873">
    <property type="entry name" value="MurB_C"/>
    <property type="match status" value="1"/>
</dbReference>
<dbReference type="InterPro" id="IPR011601">
    <property type="entry name" value="MurB_C"/>
</dbReference>
<evidence type="ECO:0000256" key="18">
    <source>
        <dbReference type="ARBA" id="ARBA00031026"/>
    </source>
</evidence>
<dbReference type="PROSITE" id="PS51387">
    <property type="entry name" value="FAD_PCMH"/>
    <property type="match status" value="1"/>
</dbReference>
<evidence type="ECO:0000313" key="22">
    <source>
        <dbReference type="EMBL" id="MCS3902255.1"/>
    </source>
</evidence>
<dbReference type="SUPFAM" id="SSF56194">
    <property type="entry name" value="Uridine diphospho-N-Acetylenolpyruvylglucosamine reductase, MurB, C-terminal domain"/>
    <property type="match status" value="1"/>
</dbReference>
<sequence length="333" mass="35501">MRHVRATTHATAATRGAIDVRDLNSVHGAVDVMSLRGELRLNESLARHTSWRVGGPADRFYVPEDVAALSEFLASLAADEPLTFIGLGSNLLVRDGGVRGSVVSLARLPEELQHSGDLNLTVSAGVACAKVARFAADAGLTGAEFLAGIPGTMGGALAMNAGAWGGETWAIVDWVETLDRHGRVQRRGRDDFRIGYRSVRGPRDEWFLRAGLVLAPDRQGQARARIRELLAQRAASQPMGQPSCGSVFRNPPGDHAARLIEACGLKGFSVGRARVSDKHANFIINTGAATAADIEALIEHVQEAVRLQTGVELIAEVRIIGEAAAPTSEEDRL</sequence>
<dbReference type="GO" id="GO:0051301">
    <property type="term" value="P:cell division"/>
    <property type="evidence" value="ECO:0007669"/>
    <property type="project" value="UniProtKB-KW"/>
</dbReference>
<keyword evidence="10 20" id="KW-0285">Flavoprotein</keyword>
<dbReference type="InterPro" id="IPR016167">
    <property type="entry name" value="FAD-bd_PCMH_sub1"/>
</dbReference>
<comment type="function">
    <text evidence="2 20">Cell wall formation.</text>
</comment>
<dbReference type="GO" id="GO:0008762">
    <property type="term" value="F:UDP-N-acetylmuramate dehydrogenase activity"/>
    <property type="evidence" value="ECO:0007669"/>
    <property type="project" value="UniProtKB-UniRule"/>
</dbReference>
<evidence type="ECO:0000256" key="6">
    <source>
        <dbReference type="ARBA" id="ARBA00012518"/>
    </source>
</evidence>
<proteinExistence type="inferred from homology"/>
<keyword evidence="9 20" id="KW-0132">Cell division</keyword>
<evidence type="ECO:0000256" key="19">
    <source>
        <dbReference type="ARBA" id="ARBA00048914"/>
    </source>
</evidence>
<evidence type="ECO:0000256" key="16">
    <source>
        <dbReference type="ARBA" id="ARBA00023306"/>
    </source>
</evidence>
<keyword evidence="16 20" id="KW-0131">Cell cycle</keyword>
<protein>
    <recommendedName>
        <fullName evidence="7 20">UDP-N-acetylenolpyruvoylglucosamine reductase</fullName>
        <ecNumber evidence="6 20">1.3.1.98</ecNumber>
    </recommendedName>
    <alternativeName>
        <fullName evidence="18 20">UDP-N-acetylmuramate dehydrogenase</fullName>
    </alternativeName>
</protein>
<gene>
    <name evidence="20" type="primary">murB</name>
    <name evidence="22" type="ORF">J2T55_000247</name>
</gene>
<keyword evidence="12 20" id="KW-0521">NADP</keyword>
<dbReference type="SUPFAM" id="SSF56176">
    <property type="entry name" value="FAD-binding/transporter-associated domain-like"/>
    <property type="match status" value="1"/>
</dbReference>
<feature type="active site" evidence="20">
    <location>
        <position position="316"/>
    </location>
</feature>
<evidence type="ECO:0000256" key="15">
    <source>
        <dbReference type="ARBA" id="ARBA00023002"/>
    </source>
</evidence>
<dbReference type="Pfam" id="PF01565">
    <property type="entry name" value="FAD_binding_4"/>
    <property type="match status" value="1"/>
</dbReference>
<evidence type="ECO:0000256" key="12">
    <source>
        <dbReference type="ARBA" id="ARBA00022857"/>
    </source>
</evidence>